<evidence type="ECO:0000259" key="1">
    <source>
        <dbReference type="SMART" id="SM00829"/>
    </source>
</evidence>
<reference evidence="2 3" key="1">
    <citation type="journal article" date="2019" name="Int. J. Syst. Evol. Microbiol.">
        <title>The Global Catalogue of Microorganisms (GCM) 10K type strain sequencing project: providing services to taxonomists for standard genome sequencing and annotation.</title>
        <authorList>
            <consortium name="The Broad Institute Genomics Platform"/>
            <consortium name="The Broad Institute Genome Sequencing Center for Infectious Disease"/>
            <person name="Wu L."/>
            <person name="Ma J."/>
        </authorList>
    </citation>
    <scope>NUCLEOTIDE SEQUENCE [LARGE SCALE GENOMIC DNA]</scope>
    <source>
        <strain evidence="2 3">JCM 9383</strain>
    </source>
</reference>
<dbReference type="InterPro" id="IPR051397">
    <property type="entry name" value="Zn-ADH-like_protein"/>
</dbReference>
<dbReference type="InterPro" id="IPR013154">
    <property type="entry name" value="ADH-like_N"/>
</dbReference>
<comment type="caution">
    <text evidence="2">The sequence shown here is derived from an EMBL/GenBank/DDBJ whole genome shotgun (WGS) entry which is preliminary data.</text>
</comment>
<dbReference type="SUPFAM" id="SSF51735">
    <property type="entry name" value="NAD(P)-binding Rossmann-fold domains"/>
    <property type="match status" value="1"/>
</dbReference>
<dbReference type="Gene3D" id="3.40.50.720">
    <property type="entry name" value="NAD(P)-binding Rossmann-like Domain"/>
    <property type="match status" value="1"/>
</dbReference>
<evidence type="ECO:0000313" key="2">
    <source>
        <dbReference type="EMBL" id="GAA2780426.1"/>
    </source>
</evidence>
<keyword evidence="3" id="KW-1185">Reference proteome</keyword>
<gene>
    <name evidence="2" type="ORF">GCM10010470_12740</name>
</gene>
<dbReference type="Gene3D" id="3.90.180.10">
    <property type="entry name" value="Medium-chain alcohol dehydrogenases, catalytic domain"/>
    <property type="match status" value="1"/>
</dbReference>
<evidence type="ECO:0000313" key="3">
    <source>
        <dbReference type="Proteomes" id="UP001500979"/>
    </source>
</evidence>
<dbReference type="Pfam" id="PF13602">
    <property type="entry name" value="ADH_zinc_N_2"/>
    <property type="match status" value="1"/>
</dbReference>
<dbReference type="Pfam" id="PF08240">
    <property type="entry name" value="ADH_N"/>
    <property type="match status" value="1"/>
</dbReference>
<dbReference type="InterPro" id="IPR036291">
    <property type="entry name" value="NAD(P)-bd_dom_sf"/>
</dbReference>
<dbReference type="PANTHER" id="PTHR43677:SF4">
    <property type="entry name" value="QUINONE OXIDOREDUCTASE-LIKE PROTEIN 2"/>
    <property type="match status" value="1"/>
</dbReference>
<feature type="domain" description="Enoyl reductase (ER)" evidence="1">
    <location>
        <begin position="11"/>
        <end position="333"/>
    </location>
</feature>
<accession>A0ABN3V6B3</accession>
<dbReference type="PANTHER" id="PTHR43677">
    <property type="entry name" value="SHORT-CHAIN DEHYDROGENASE/REDUCTASE"/>
    <property type="match status" value="1"/>
</dbReference>
<dbReference type="EMBL" id="BAAAUX010000006">
    <property type="protein sequence ID" value="GAA2780426.1"/>
    <property type="molecule type" value="Genomic_DNA"/>
</dbReference>
<dbReference type="SUPFAM" id="SSF50129">
    <property type="entry name" value="GroES-like"/>
    <property type="match status" value="1"/>
</dbReference>
<organism evidence="2 3">
    <name type="scientific">Saccharopolyspora taberi</name>
    <dbReference type="NCBI Taxonomy" id="60895"/>
    <lineage>
        <taxon>Bacteria</taxon>
        <taxon>Bacillati</taxon>
        <taxon>Actinomycetota</taxon>
        <taxon>Actinomycetes</taxon>
        <taxon>Pseudonocardiales</taxon>
        <taxon>Pseudonocardiaceae</taxon>
        <taxon>Saccharopolyspora</taxon>
    </lineage>
</organism>
<sequence length="342" mass="36465">MPTEIVLTGLGGPEVVTAREAAEPVPGPHGVVVRTEAAGVAFAEVQMLRGRYPAQPKFPFVPGYDLVGEVVAVGGAVTSVRVGQRVAAMPRTGAWADYVEVRDRDVVPVPDDVDAAEAVAVVLNGVTAWQLLHRAAKVHSGQTVLVHGVGGGVGTLLAQLGALAGVRVIGTASASRHKVLRPLGAELVDHRTEDVPARVRELAPRGVDAVFDPLGAESLDRSWELLAPGGTLVSYGSSATMHDEGPWWTPYLRVVRRLAVWELLRLLGRTGGRRARMYYVRTNPDYTKDLSELLRLVSSGRLRPLIGRRMALRDAAEALATHMSGRVTGRIVLVPDHSGAPS</sequence>
<dbReference type="Proteomes" id="UP001500979">
    <property type="component" value="Unassembled WGS sequence"/>
</dbReference>
<protein>
    <submittedName>
        <fullName evidence="2">Medium chain dehydrogenase/reductase family protein</fullName>
    </submittedName>
</protein>
<name>A0ABN3V6B3_9PSEU</name>
<dbReference type="InterPro" id="IPR011032">
    <property type="entry name" value="GroES-like_sf"/>
</dbReference>
<proteinExistence type="predicted"/>
<dbReference type="SMART" id="SM00829">
    <property type="entry name" value="PKS_ER"/>
    <property type="match status" value="1"/>
</dbReference>
<dbReference type="InterPro" id="IPR020843">
    <property type="entry name" value="ER"/>
</dbReference>
<dbReference type="RefSeq" id="WP_344678478.1">
    <property type="nucleotide sequence ID" value="NZ_BAAAUX010000006.1"/>
</dbReference>